<evidence type="ECO:0000313" key="2">
    <source>
        <dbReference type="EMBL" id="QJA84146.1"/>
    </source>
</evidence>
<organism evidence="1">
    <name type="scientific">viral metagenome</name>
    <dbReference type="NCBI Taxonomy" id="1070528"/>
    <lineage>
        <taxon>unclassified sequences</taxon>
        <taxon>metagenomes</taxon>
        <taxon>organismal metagenomes</taxon>
    </lineage>
</organism>
<evidence type="ECO:0000313" key="1">
    <source>
        <dbReference type="EMBL" id="QJA65518.1"/>
    </source>
</evidence>
<sequence length="74" mass="7854">MGSSSSPADTDKTVADILLDVDPLIVMFRPTSKISKPFPLSWILQFAPLDDATNDIVVPVSVSAFGTKTGRSGM</sequence>
<protein>
    <submittedName>
        <fullName evidence="1">Uncharacterized protein</fullName>
    </submittedName>
</protein>
<dbReference type="AlphaFoldDB" id="A0A6M3J7W2"/>
<dbReference type="EMBL" id="MT142524">
    <property type="protein sequence ID" value="QJA84146.1"/>
    <property type="molecule type" value="Genomic_DNA"/>
</dbReference>
<gene>
    <name evidence="2" type="ORF">MM415A00224_0045</name>
    <name evidence="1" type="ORF">MM415B00387_0011</name>
</gene>
<proteinExistence type="predicted"/>
<name>A0A6M3J7W2_9ZZZZ</name>
<accession>A0A6M3J7W2</accession>
<reference evidence="1" key="1">
    <citation type="submission" date="2020-03" db="EMBL/GenBank/DDBJ databases">
        <title>The deep terrestrial virosphere.</title>
        <authorList>
            <person name="Holmfeldt K."/>
            <person name="Nilsson E."/>
            <person name="Simone D."/>
            <person name="Lopez-Fernandez M."/>
            <person name="Wu X."/>
            <person name="de Brujin I."/>
            <person name="Lundin D."/>
            <person name="Andersson A."/>
            <person name="Bertilsson S."/>
            <person name="Dopson M."/>
        </authorList>
    </citation>
    <scope>NUCLEOTIDE SEQUENCE</scope>
    <source>
        <strain evidence="2">MM415A00224</strain>
        <strain evidence="1">MM415B00387</strain>
    </source>
</reference>
<dbReference type="EMBL" id="MT141540">
    <property type="protein sequence ID" value="QJA65518.1"/>
    <property type="molecule type" value="Genomic_DNA"/>
</dbReference>